<accession>A0ABT3CPA1</accession>
<dbReference type="Pfam" id="PF00072">
    <property type="entry name" value="Response_reg"/>
    <property type="match status" value="1"/>
</dbReference>
<feature type="domain" description="Response regulatory" evidence="3">
    <location>
        <begin position="2"/>
        <end position="114"/>
    </location>
</feature>
<proteinExistence type="predicted"/>
<dbReference type="CDD" id="cd00156">
    <property type="entry name" value="REC"/>
    <property type="match status" value="1"/>
</dbReference>
<dbReference type="EMBL" id="JAOYOD010000001">
    <property type="protein sequence ID" value="MCV9385442.1"/>
    <property type="molecule type" value="Genomic_DNA"/>
</dbReference>
<keyword evidence="1 2" id="KW-0597">Phosphoprotein</keyword>
<dbReference type="PANTHER" id="PTHR44591:SF3">
    <property type="entry name" value="RESPONSE REGULATORY DOMAIN-CONTAINING PROTEIN"/>
    <property type="match status" value="1"/>
</dbReference>
<evidence type="ECO:0000256" key="1">
    <source>
        <dbReference type="ARBA" id="ARBA00022553"/>
    </source>
</evidence>
<keyword evidence="5" id="KW-1185">Reference proteome</keyword>
<organism evidence="4 5">
    <name type="scientific">Reichenbachiella ulvae</name>
    <dbReference type="NCBI Taxonomy" id="2980104"/>
    <lineage>
        <taxon>Bacteria</taxon>
        <taxon>Pseudomonadati</taxon>
        <taxon>Bacteroidota</taxon>
        <taxon>Cytophagia</taxon>
        <taxon>Cytophagales</taxon>
        <taxon>Reichenbachiellaceae</taxon>
        <taxon>Reichenbachiella</taxon>
    </lineage>
</organism>
<comment type="caution">
    <text evidence="4">The sequence shown here is derived from an EMBL/GenBank/DDBJ whole genome shotgun (WGS) entry which is preliminary data.</text>
</comment>
<dbReference type="SUPFAM" id="SSF52172">
    <property type="entry name" value="CheY-like"/>
    <property type="match status" value="1"/>
</dbReference>
<evidence type="ECO:0000313" key="5">
    <source>
        <dbReference type="Proteomes" id="UP001300692"/>
    </source>
</evidence>
<name>A0ABT3CPA1_9BACT</name>
<protein>
    <submittedName>
        <fullName evidence="4">Response regulator</fullName>
    </submittedName>
</protein>
<feature type="modified residue" description="4-aspartylphosphate" evidence="2">
    <location>
        <position position="51"/>
    </location>
</feature>
<dbReference type="Proteomes" id="UP001300692">
    <property type="component" value="Unassembled WGS sequence"/>
</dbReference>
<dbReference type="InterPro" id="IPR001789">
    <property type="entry name" value="Sig_transdc_resp-reg_receiver"/>
</dbReference>
<gene>
    <name evidence="4" type="ORF">N7U62_02150</name>
</gene>
<dbReference type="InterPro" id="IPR050595">
    <property type="entry name" value="Bact_response_regulator"/>
</dbReference>
<dbReference type="SMART" id="SM00448">
    <property type="entry name" value="REC"/>
    <property type="match status" value="1"/>
</dbReference>
<evidence type="ECO:0000259" key="3">
    <source>
        <dbReference type="PROSITE" id="PS50110"/>
    </source>
</evidence>
<dbReference type="PROSITE" id="PS50110">
    <property type="entry name" value="RESPONSE_REGULATORY"/>
    <property type="match status" value="1"/>
</dbReference>
<reference evidence="4 5" key="1">
    <citation type="submission" date="2022-10" db="EMBL/GenBank/DDBJ databases">
        <title>Comparative genomics and taxonomic characterization of three novel marine species of genus Reichenbachiella exhibiting antioxidant and polysaccharide degradation activities.</title>
        <authorList>
            <person name="Muhammad N."/>
            <person name="Lee Y.-J."/>
            <person name="Ko J."/>
            <person name="Kim S.-G."/>
        </authorList>
    </citation>
    <scope>NUCLEOTIDE SEQUENCE [LARGE SCALE GENOMIC DNA]</scope>
    <source>
        <strain evidence="4 5">ABR2-5</strain>
    </source>
</reference>
<evidence type="ECO:0000313" key="4">
    <source>
        <dbReference type="EMBL" id="MCV9385442.1"/>
    </source>
</evidence>
<dbReference type="PANTHER" id="PTHR44591">
    <property type="entry name" value="STRESS RESPONSE REGULATOR PROTEIN 1"/>
    <property type="match status" value="1"/>
</dbReference>
<sequence>MRALIVDDEEDIGLMVSRFLEKEGLEVDYADRVVKARDLIQSSEYEIFFLDLNLPDGTGFDLMADIRDHSADARVVIISAYDGVFENRKAKELSINHFIKKPFTKKQVLEVIPS</sequence>
<evidence type="ECO:0000256" key="2">
    <source>
        <dbReference type="PROSITE-ProRule" id="PRU00169"/>
    </source>
</evidence>
<dbReference type="RefSeq" id="WP_264136231.1">
    <property type="nucleotide sequence ID" value="NZ_JAOYOD010000001.1"/>
</dbReference>
<dbReference type="Gene3D" id="3.40.50.2300">
    <property type="match status" value="1"/>
</dbReference>
<dbReference type="InterPro" id="IPR011006">
    <property type="entry name" value="CheY-like_superfamily"/>
</dbReference>